<accession>A0A1R1PKN3</accession>
<evidence type="ECO:0000313" key="1">
    <source>
        <dbReference type="EMBL" id="OMH81538.1"/>
    </source>
</evidence>
<gene>
    <name evidence="1" type="ORF">AX774_g5001</name>
</gene>
<reference evidence="2" key="1">
    <citation type="submission" date="2017-01" db="EMBL/GenBank/DDBJ databases">
        <authorList>
            <person name="Wang Y."/>
            <person name="White M."/>
            <person name="Kvist S."/>
            <person name="Moncalvo J.-M."/>
        </authorList>
    </citation>
    <scope>NUCLEOTIDE SEQUENCE [LARGE SCALE GENOMIC DNA]</scope>
    <source>
        <strain evidence="2">COL-18-3</strain>
    </source>
</reference>
<dbReference type="Proteomes" id="UP000188320">
    <property type="component" value="Unassembled WGS sequence"/>
</dbReference>
<sequence length="118" mass="12776">MFFSFSSSALSRPSDASTDPTLCNVTNKILVTFFRISLLTSVVPTSAIVGTIWNARVCFIMLPAHRTPRFENTLFVRPQIFSISGINNSTSSLNPALHSLATTSNISTVLPLSLVLSV</sequence>
<evidence type="ECO:0000313" key="2">
    <source>
        <dbReference type="Proteomes" id="UP000188320"/>
    </source>
</evidence>
<protein>
    <submittedName>
        <fullName evidence="1">Uncharacterized protein</fullName>
    </submittedName>
</protein>
<proteinExistence type="predicted"/>
<comment type="caution">
    <text evidence="1">The sequence shown here is derived from an EMBL/GenBank/DDBJ whole genome shotgun (WGS) entry which is preliminary data.</text>
</comment>
<dbReference type="AlphaFoldDB" id="A0A1R1PKN3"/>
<keyword evidence="2" id="KW-1185">Reference proteome</keyword>
<dbReference type="EMBL" id="LSSK01000872">
    <property type="protein sequence ID" value="OMH81538.1"/>
    <property type="molecule type" value="Genomic_DNA"/>
</dbReference>
<name>A0A1R1PKN3_ZANCU</name>
<organism evidence="1 2">
    <name type="scientific">Zancudomyces culisetae</name>
    <name type="common">Gut fungus</name>
    <name type="synonym">Smittium culisetae</name>
    <dbReference type="NCBI Taxonomy" id="1213189"/>
    <lineage>
        <taxon>Eukaryota</taxon>
        <taxon>Fungi</taxon>
        <taxon>Fungi incertae sedis</taxon>
        <taxon>Zoopagomycota</taxon>
        <taxon>Kickxellomycotina</taxon>
        <taxon>Harpellomycetes</taxon>
        <taxon>Harpellales</taxon>
        <taxon>Legeriomycetaceae</taxon>
        <taxon>Zancudomyces</taxon>
    </lineage>
</organism>